<dbReference type="PaxDb" id="2850-Phatr46233"/>
<dbReference type="PANTHER" id="PTHR23257">
    <property type="entry name" value="SERINE-THREONINE PROTEIN KINASE"/>
    <property type="match status" value="1"/>
</dbReference>
<dbReference type="OrthoDB" id="41771at2759"/>
<dbReference type="STRING" id="556484.B7G0J0"/>
<evidence type="ECO:0000313" key="3">
    <source>
        <dbReference type="Proteomes" id="UP000000759"/>
    </source>
</evidence>
<gene>
    <name evidence="2" type="ORF">PHATRDRAFT_46233</name>
</gene>
<keyword evidence="3" id="KW-1185">Reference proteome</keyword>
<dbReference type="EMBL" id="CM000612">
    <property type="protein sequence ID" value="EEC48095.1"/>
    <property type="molecule type" value="Genomic_DNA"/>
</dbReference>
<reference evidence="2 3" key="1">
    <citation type="journal article" date="2008" name="Nature">
        <title>The Phaeodactylum genome reveals the evolutionary history of diatom genomes.</title>
        <authorList>
            <person name="Bowler C."/>
            <person name="Allen A.E."/>
            <person name="Badger J.H."/>
            <person name="Grimwood J."/>
            <person name="Jabbari K."/>
            <person name="Kuo A."/>
            <person name="Maheswari U."/>
            <person name="Martens C."/>
            <person name="Maumus F."/>
            <person name="Otillar R.P."/>
            <person name="Rayko E."/>
            <person name="Salamov A."/>
            <person name="Vandepoele K."/>
            <person name="Beszteri B."/>
            <person name="Gruber A."/>
            <person name="Heijde M."/>
            <person name="Katinka M."/>
            <person name="Mock T."/>
            <person name="Valentin K."/>
            <person name="Verret F."/>
            <person name="Berges J.A."/>
            <person name="Brownlee C."/>
            <person name="Cadoret J.P."/>
            <person name="Chiovitti A."/>
            <person name="Choi C.J."/>
            <person name="Coesel S."/>
            <person name="De Martino A."/>
            <person name="Detter J.C."/>
            <person name="Durkin C."/>
            <person name="Falciatore A."/>
            <person name="Fournet J."/>
            <person name="Haruta M."/>
            <person name="Huysman M.J."/>
            <person name="Jenkins B.D."/>
            <person name="Jiroutova K."/>
            <person name="Jorgensen R.E."/>
            <person name="Joubert Y."/>
            <person name="Kaplan A."/>
            <person name="Kroger N."/>
            <person name="Kroth P.G."/>
            <person name="La Roche J."/>
            <person name="Lindquist E."/>
            <person name="Lommer M."/>
            <person name="Martin-Jezequel V."/>
            <person name="Lopez P.J."/>
            <person name="Lucas S."/>
            <person name="Mangogna M."/>
            <person name="McGinnis K."/>
            <person name="Medlin L.K."/>
            <person name="Montsant A."/>
            <person name="Oudot-Le Secq M.P."/>
            <person name="Napoli C."/>
            <person name="Obornik M."/>
            <person name="Parker M.S."/>
            <person name="Petit J.L."/>
            <person name="Porcel B.M."/>
            <person name="Poulsen N."/>
            <person name="Robison M."/>
            <person name="Rychlewski L."/>
            <person name="Rynearson T.A."/>
            <person name="Schmutz J."/>
            <person name="Shapiro H."/>
            <person name="Siaut M."/>
            <person name="Stanley M."/>
            <person name="Sussman M.R."/>
            <person name="Taylor A.R."/>
            <person name="Vardi A."/>
            <person name="von Dassow P."/>
            <person name="Vyverman W."/>
            <person name="Willis A."/>
            <person name="Wyrwicz L.S."/>
            <person name="Rokhsar D.S."/>
            <person name="Weissenbach J."/>
            <person name="Armbrust E.V."/>
            <person name="Green B.R."/>
            <person name="Van de Peer Y."/>
            <person name="Grigoriev I.V."/>
        </authorList>
    </citation>
    <scope>NUCLEOTIDE SEQUENCE [LARGE SCALE GENOMIC DNA]</scope>
    <source>
        <strain evidence="2 3">CCAP 1055/1</strain>
    </source>
</reference>
<name>B7G0J0_PHATC</name>
<dbReference type="PROSITE" id="PS50011">
    <property type="entry name" value="PROTEIN_KINASE_DOM"/>
    <property type="match status" value="1"/>
</dbReference>
<dbReference type="AlphaFoldDB" id="B7G0J0"/>
<accession>B7G0J0</accession>
<evidence type="ECO:0000313" key="2">
    <source>
        <dbReference type="EMBL" id="EEC48095.1"/>
    </source>
</evidence>
<dbReference type="InterPro" id="IPR011009">
    <property type="entry name" value="Kinase-like_dom_sf"/>
</dbReference>
<reference evidence="3" key="2">
    <citation type="submission" date="2008-08" db="EMBL/GenBank/DDBJ databases">
        <authorList>
            <consortium name="Diatom Consortium"/>
            <person name="Grigoriev I."/>
            <person name="Grimwood J."/>
            <person name="Kuo A."/>
            <person name="Otillar R.P."/>
            <person name="Salamov A."/>
            <person name="Detter J.C."/>
            <person name="Lindquist E."/>
            <person name="Shapiro H."/>
            <person name="Lucas S."/>
            <person name="Glavina del Rio T."/>
            <person name="Pitluck S."/>
            <person name="Rokhsar D."/>
            <person name="Bowler C."/>
        </authorList>
    </citation>
    <scope>GENOME REANNOTATION</scope>
    <source>
        <strain evidence="3">CCAP 1055/1</strain>
    </source>
</reference>
<dbReference type="Gene3D" id="1.10.510.10">
    <property type="entry name" value="Transferase(Phosphotransferase) domain 1"/>
    <property type="match status" value="1"/>
</dbReference>
<dbReference type="Pfam" id="PF07714">
    <property type="entry name" value="PK_Tyr_Ser-Thr"/>
    <property type="match status" value="1"/>
</dbReference>
<dbReference type="SUPFAM" id="SSF56112">
    <property type="entry name" value="Protein kinase-like (PK-like)"/>
    <property type="match status" value="1"/>
</dbReference>
<sequence length="365" mass="42604">MPSQRRHLRPDYGDVEYVSTGGEVREIKTYSYLNNLLAIEKENFDETPSRNCKWAGCPDYRPLNCNSFHELGLNNENLSHRSNLLGEGAYRAAYSLNLHIGNLTETVVFKEFSEDLSDKYLEYVRMEAYVMSRLASSQYIVDMYAFCHLSVLVENFPRGDMKEKAAPFLKRKNVTLYDTVDVNPLNKFTLTQKVKYALDMARGIEAMHSIDLIHDDLKLAQFLLGNNDHIKLNDFSRTKERVWDPLLKRFKVYRNSGRHGDCRSPEEYAEKELTEKIDIFSLGSIMFSLLTGLIPFDEITDEEEMMDKFMAGKLPFIDPRYKKRDSIERKFVEVMEDCWKFKPEDRPTAVEVARRLEELVMEESI</sequence>
<dbReference type="GO" id="GO:0005737">
    <property type="term" value="C:cytoplasm"/>
    <property type="evidence" value="ECO:0007669"/>
    <property type="project" value="TreeGrafter"/>
</dbReference>
<protein>
    <recommendedName>
        <fullName evidence="1">Protein kinase domain-containing protein</fullName>
    </recommendedName>
</protein>
<dbReference type="GO" id="GO:0007165">
    <property type="term" value="P:signal transduction"/>
    <property type="evidence" value="ECO:0007669"/>
    <property type="project" value="TreeGrafter"/>
</dbReference>
<dbReference type="eggNOG" id="KOG0192">
    <property type="taxonomic scope" value="Eukaryota"/>
</dbReference>
<proteinExistence type="predicted"/>
<organism evidence="2 3">
    <name type="scientific">Phaeodactylum tricornutum (strain CCAP 1055/1)</name>
    <dbReference type="NCBI Taxonomy" id="556484"/>
    <lineage>
        <taxon>Eukaryota</taxon>
        <taxon>Sar</taxon>
        <taxon>Stramenopiles</taxon>
        <taxon>Ochrophyta</taxon>
        <taxon>Bacillariophyta</taxon>
        <taxon>Bacillariophyceae</taxon>
        <taxon>Bacillariophycidae</taxon>
        <taxon>Naviculales</taxon>
        <taxon>Phaeodactylaceae</taxon>
        <taxon>Phaeodactylum</taxon>
    </lineage>
</organism>
<dbReference type="GeneID" id="7201193"/>
<dbReference type="InParanoid" id="B7G0J0"/>
<dbReference type="RefSeq" id="XP_002180687.1">
    <property type="nucleotide sequence ID" value="XM_002180651.1"/>
</dbReference>
<dbReference type="InterPro" id="IPR000719">
    <property type="entry name" value="Prot_kinase_dom"/>
</dbReference>
<dbReference type="KEGG" id="pti:PHATRDRAFT_46233"/>
<dbReference type="Proteomes" id="UP000000759">
    <property type="component" value="Chromosome 9"/>
</dbReference>
<dbReference type="GO" id="GO:0004672">
    <property type="term" value="F:protein kinase activity"/>
    <property type="evidence" value="ECO:0007669"/>
    <property type="project" value="InterPro"/>
</dbReference>
<dbReference type="GO" id="GO:0005524">
    <property type="term" value="F:ATP binding"/>
    <property type="evidence" value="ECO:0007669"/>
    <property type="project" value="InterPro"/>
</dbReference>
<dbReference type="InterPro" id="IPR050167">
    <property type="entry name" value="Ser_Thr_protein_kinase"/>
</dbReference>
<evidence type="ECO:0000259" key="1">
    <source>
        <dbReference type="PROSITE" id="PS50011"/>
    </source>
</evidence>
<feature type="domain" description="Protein kinase" evidence="1">
    <location>
        <begin position="79"/>
        <end position="360"/>
    </location>
</feature>
<dbReference type="HOGENOM" id="CLU_759655_0_0_1"/>
<dbReference type="OMA" id="HAYTERN"/>
<dbReference type="InterPro" id="IPR001245">
    <property type="entry name" value="Ser-Thr/Tyr_kinase_cat_dom"/>
</dbReference>